<reference evidence="3" key="1">
    <citation type="submission" date="2021-01" db="EMBL/GenBank/DDBJ databases">
        <title>Whole genome shotgun sequence of Dactylosporangium siamense NBRC 106093.</title>
        <authorList>
            <person name="Komaki H."/>
            <person name="Tamura T."/>
        </authorList>
    </citation>
    <scope>NUCLEOTIDE SEQUENCE</scope>
    <source>
        <strain evidence="3">NBRC 106093</strain>
    </source>
</reference>
<dbReference type="EMBL" id="BONQ01000126">
    <property type="protein sequence ID" value="GIG49911.1"/>
    <property type="molecule type" value="Genomic_DNA"/>
</dbReference>
<dbReference type="PANTHER" id="PTHR35176:SF6">
    <property type="entry name" value="HEME OXYGENASE HI_0854-RELATED"/>
    <property type="match status" value="1"/>
</dbReference>
<evidence type="ECO:0000313" key="3">
    <source>
        <dbReference type="EMBL" id="GIG49911.1"/>
    </source>
</evidence>
<dbReference type="InterPro" id="IPR012349">
    <property type="entry name" value="Split_barrel_FMN-bd"/>
</dbReference>
<dbReference type="Proteomes" id="UP000660611">
    <property type="component" value="Unassembled WGS sequence"/>
</dbReference>
<keyword evidence="1" id="KW-0560">Oxidoreductase</keyword>
<dbReference type="GO" id="GO:0005829">
    <property type="term" value="C:cytosol"/>
    <property type="evidence" value="ECO:0007669"/>
    <property type="project" value="TreeGrafter"/>
</dbReference>
<evidence type="ECO:0000256" key="1">
    <source>
        <dbReference type="ARBA" id="ARBA00023002"/>
    </source>
</evidence>
<dbReference type="InterPro" id="IPR011576">
    <property type="entry name" value="Pyridox_Oxase_N"/>
</dbReference>
<dbReference type="Pfam" id="PF01243">
    <property type="entry name" value="PNPOx_N"/>
    <property type="match status" value="1"/>
</dbReference>
<dbReference type="SUPFAM" id="SSF50475">
    <property type="entry name" value="FMN-binding split barrel"/>
    <property type="match status" value="1"/>
</dbReference>
<accession>A0A919PV88</accession>
<organism evidence="3 4">
    <name type="scientific">Dactylosporangium siamense</name>
    <dbReference type="NCBI Taxonomy" id="685454"/>
    <lineage>
        <taxon>Bacteria</taxon>
        <taxon>Bacillati</taxon>
        <taxon>Actinomycetota</taxon>
        <taxon>Actinomycetes</taxon>
        <taxon>Micromonosporales</taxon>
        <taxon>Micromonosporaceae</taxon>
        <taxon>Dactylosporangium</taxon>
    </lineage>
</organism>
<proteinExistence type="predicted"/>
<dbReference type="PANTHER" id="PTHR35176">
    <property type="entry name" value="HEME OXYGENASE HI_0854-RELATED"/>
    <property type="match status" value="1"/>
</dbReference>
<comment type="caution">
    <text evidence="3">The sequence shown here is derived from an EMBL/GenBank/DDBJ whole genome shotgun (WGS) entry which is preliminary data.</text>
</comment>
<dbReference type="InterPro" id="IPR052019">
    <property type="entry name" value="F420H2_bilvrd_red/Heme_oxyg"/>
</dbReference>
<dbReference type="GO" id="GO:0016627">
    <property type="term" value="F:oxidoreductase activity, acting on the CH-CH group of donors"/>
    <property type="evidence" value="ECO:0007669"/>
    <property type="project" value="TreeGrafter"/>
</dbReference>
<dbReference type="Gene3D" id="2.30.110.10">
    <property type="entry name" value="Electron Transport, Fmn-binding Protein, Chain A"/>
    <property type="match status" value="1"/>
</dbReference>
<dbReference type="GO" id="GO:0070967">
    <property type="term" value="F:coenzyme F420 binding"/>
    <property type="evidence" value="ECO:0007669"/>
    <property type="project" value="TreeGrafter"/>
</dbReference>
<dbReference type="AlphaFoldDB" id="A0A919PV88"/>
<gene>
    <name evidence="3" type="ORF">Dsi01nite_079520</name>
</gene>
<protein>
    <submittedName>
        <fullName evidence="3">Pyridoxamine 5'-phosphate oxidase</fullName>
    </submittedName>
</protein>
<name>A0A919PV88_9ACTN</name>
<feature type="domain" description="Pyridoxamine 5'-phosphate oxidase N-terminal" evidence="2">
    <location>
        <begin position="6"/>
        <end position="134"/>
    </location>
</feature>
<evidence type="ECO:0000313" key="4">
    <source>
        <dbReference type="Proteomes" id="UP000660611"/>
    </source>
</evidence>
<dbReference type="RefSeq" id="WP_203851570.1">
    <property type="nucleotide sequence ID" value="NZ_BAAAVW010000029.1"/>
</dbReference>
<keyword evidence="4" id="KW-1185">Reference proteome</keyword>
<sequence length="142" mass="16153">MTLSREEREAFLAEPHVGALSVVERPDRAPLTVPIWYQYEPGGELWIATGPDARKTQAIRAAGHFGLMVERSAPTARYVSVRGPVVRIEPGSPERSRELARRYIPAARVEEYLEFERTHIGTQVIVHMRPEHWLSSDLGPEW</sequence>
<evidence type="ECO:0000259" key="2">
    <source>
        <dbReference type="Pfam" id="PF01243"/>
    </source>
</evidence>